<organism evidence="1 2">
    <name type="scientific">Seohaeicola zhoushanensis</name>
    <dbReference type="NCBI Taxonomy" id="1569283"/>
    <lineage>
        <taxon>Bacteria</taxon>
        <taxon>Pseudomonadati</taxon>
        <taxon>Pseudomonadota</taxon>
        <taxon>Alphaproteobacteria</taxon>
        <taxon>Rhodobacterales</taxon>
        <taxon>Roseobacteraceae</taxon>
        <taxon>Seohaeicola</taxon>
    </lineage>
</organism>
<name>A0A8J3H1J1_9RHOB</name>
<keyword evidence="2" id="KW-1185">Reference proteome</keyword>
<proteinExistence type="predicted"/>
<accession>A0A8J3H1J1</accession>
<dbReference type="AlphaFoldDB" id="A0A8J3H1J1"/>
<dbReference type="Proteomes" id="UP000626220">
    <property type="component" value="Unassembled WGS sequence"/>
</dbReference>
<comment type="caution">
    <text evidence="1">The sequence shown here is derived from an EMBL/GenBank/DDBJ whole genome shotgun (WGS) entry which is preliminary data.</text>
</comment>
<reference evidence="1" key="1">
    <citation type="journal article" date="2014" name="Int. J. Syst. Evol. Microbiol.">
        <title>Complete genome sequence of Corynebacterium casei LMG S-19264T (=DSM 44701T), isolated from a smear-ripened cheese.</title>
        <authorList>
            <consortium name="US DOE Joint Genome Institute (JGI-PGF)"/>
            <person name="Walter F."/>
            <person name="Albersmeier A."/>
            <person name="Kalinowski J."/>
            <person name="Ruckert C."/>
        </authorList>
    </citation>
    <scope>NUCLEOTIDE SEQUENCE</scope>
    <source>
        <strain evidence="1">KCTC 42650</strain>
    </source>
</reference>
<dbReference type="RefSeq" id="WP_189682840.1">
    <property type="nucleotide sequence ID" value="NZ_BNCJ01000033.1"/>
</dbReference>
<protein>
    <submittedName>
        <fullName evidence="1">Uncharacterized protein</fullName>
    </submittedName>
</protein>
<evidence type="ECO:0000313" key="2">
    <source>
        <dbReference type="Proteomes" id="UP000626220"/>
    </source>
</evidence>
<reference evidence="1" key="2">
    <citation type="submission" date="2020-09" db="EMBL/GenBank/DDBJ databases">
        <authorList>
            <person name="Sun Q."/>
            <person name="Kim S."/>
        </authorList>
    </citation>
    <scope>NUCLEOTIDE SEQUENCE</scope>
    <source>
        <strain evidence="1">KCTC 42650</strain>
    </source>
</reference>
<gene>
    <name evidence="1" type="ORF">GCM10017056_49770</name>
</gene>
<evidence type="ECO:0000313" key="1">
    <source>
        <dbReference type="EMBL" id="GHF72950.1"/>
    </source>
</evidence>
<sequence length="324" mass="33988">MICSQRFVALAADRLLGAFLSGETRDTLVRFAEGLPEAASGHILETRLDGGAGRCDYSLALTRGDAGFERFLSAIEKGEADAGLAPEVLALKDAGIVWLEYDGAETGGFGCPSFFVAARSLPTPHETAAGLATALFRSAMGAGQVPPVGRLLASLPEGAYLKQSGVMTGRKPGVPRIRLVLDGVQPGAIVEMLTTLGWPGNMASAERLAILVSELADSATVRVDLDLGAGLGPELGVEISGTALDPGFSARLLREGLCSEPKARALERLSVRHSLQEFGAEDMPLRADFGLNHLKLVAASLPGKERAKAYFSLITIPDFSRAMA</sequence>
<dbReference type="EMBL" id="BNCJ01000033">
    <property type="protein sequence ID" value="GHF72950.1"/>
    <property type="molecule type" value="Genomic_DNA"/>
</dbReference>